<dbReference type="KEGG" id="bpip:BPP43_07385"/>
<dbReference type="PROSITE" id="PS50234">
    <property type="entry name" value="VWFA"/>
    <property type="match status" value="1"/>
</dbReference>
<dbReference type="Pfam" id="PF25106">
    <property type="entry name" value="VWA_4"/>
    <property type="match status" value="1"/>
</dbReference>
<protein>
    <submittedName>
        <fullName evidence="5">von Willebrand factor type A</fullName>
    </submittedName>
</protein>
<dbReference type="CDD" id="cd00198">
    <property type="entry name" value="vWFA"/>
    <property type="match status" value="1"/>
</dbReference>
<dbReference type="InterPro" id="IPR052969">
    <property type="entry name" value="Thr-specific_kinase-like"/>
</dbReference>
<evidence type="ECO:0000256" key="2">
    <source>
        <dbReference type="ARBA" id="ARBA00022525"/>
    </source>
</evidence>
<evidence type="ECO:0000313" key="5">
    <source>
        <dbReference type="EMBL" id="AGA66699.1"/>
    </source>
</evidence>
<dbReference type="SUPFAM" id="SSF53300">
    <property type="entry name" value="vWA-like"/>
    <property type="match status" value="1"/>
</dbReference>
<dbReference type="Proteomes" id="UP000010793">
    <property type="component" value="Chromosome"/>
</dbReference>
<dbReference type="GO" id="GO:0005737">
    <property type="term" value="C:cytoplasm"/>
    <property type="evidence" value="ECO:0007669"/>
    <property type="project" value="TreeGrafter"/>
</dbReference>
<dbReference type="InterPro" id="IPR056861">
    <property type="entry name" value="HMCN1-like_VWA"/>
</dbReference>
<dbReference type="InterPro" id="IPR002035">
    <property type="entry name" value="VWF_A"/>
</dbReference>
<organism evidence="5 6">
    <name type="scientific">Brachyspira pilosicoli P43/6/78</name>
    <dbReference type="NCBI Taxonomy" id="1042417"/>
    <lineage>
        <taxon>Bacteria</taxon>
        <taxon>Pseudomonadati</taxon>
        <taxon>Spirochaetota</taxon>
        <taxon>Spirochaetia</taxon>
        <taxon>Brachyspirales</taxon>
        <taxon>Brachyspiraceae</taxon>
        <taxon>Brachyspira</taxon>
    </lineage>
</organism>
<evidence type="ECO:0000256" key="3">
    <source>
        <dbReference type="ARBA" id="ARBA00022729"/>
    </source>
</evidence>
<keyword evidence="3" id="KW-0732">Signal</keyword>
<keyword evidence="2" id="KW-0964">Secreted</keyword>
<evidence type="ECO:0000313" key="6">
    <source>
        <dbReference type="Proteomes" id="UP000010793"/>
    </source>
</evidence>
<dbReference type="PANTHER" id="PTHR47763:SF1">
    <property type="entry name" value="DUF659 DOMAIN-CONTAINING PROTEIN"/>
    <property type="match status" value="1"/>
</dbReference>
<dbReference type="EMBL" id="CP002873">
    <property type="protein sequence ID" value="AGA66699.1"/>
    <property type="molecule type" value="Genomic_DNA"/>
</dbReference>
<evidence type="ECO:0000259" key="4">
    <source>
        <dbReference type="PROSITE" id="PS50234"/>
    </source>
</evidence>
<sequence length="509" mass="58713">MRKFLFIILSVLFFSALENLYCQYTEITQDDIIIEKLVTGYQINIRKKNNIDNIRLLFKLQNNKYSYLYLNQSSDANSLININKVSIHNKLGTALQASIGESVYLDTNNGNARILLSDNMELILEALDNNGNIVTDSKFLFKIDNNKKTNPIITLRNVEKEGDLYAFYLYYSGGENGKYAFYVREGLTNTTYKLIKTSLNYTVKADNNGIVLEDTYNSKIGKQLYIKAYFKKLPEDRYLSFNVFNTKGETFTYPIDYIIENKITNNITNNTTTTEEKVNVPPIIEPPNQEIIELNTNEMIVRKNQINNNIERNFFDGEAIDSLNKASELKSHYADDEKDLNTQVYNIINKYNSAVDLVLVLDTTESMHPYLTSIKEEIKSISKQVFKKDINSRIGFLLYRDVKDTYLTKKIDFDNNINKIYRDVNYFYASGGGDKAEPMYEAIQKALEDFDYKNDNKVVIVITDAPAKVIGKANADTNKKTAKEKNIKIEYILVKEIKRNSEDIEKPIF</sequence>
<evidence type="ECO:0000256" key="1">
    <source>
        <dbReference type="ARBA" id="ARBA00004613"/>
    </source>
</evidence>
<feature type="domain" description="VWFA" evidence="4">
    <location>
        <begin position="356"/>
        <end position="509"/>
    </location>
</feature>
<dbReference type="InterPro" id="IPR036465">
    <property type="entry name" value="vWFA_dom_sf"/>
</dbReference>
<dbReference type="PANTHER" id="PTHR47763">
    <property type="entry name" value="ALPHA-PROTEIN KINASE VWKA"/>
    <property type="match status" value="1"/>
</dbReference>
<dbReference type="Gene3D" id="3.40.50.410">
    <property type="entry name" value="von Willebrand factor, type A domain"/>
    <property type="match status" value="1"/>
</dbReference>
<keyword evidence="6" id="KW-1185">Reference proteome</keyword>
<name>A0A3B6VXA6_BRAPL</name>
<dbReference type="AlphaFoldDB" id="A0A3B6VXA6"/>
<proteinExistence type="predicted"/>
<dbReference type="GO" id="GO:0004674">
    <property type="term" value="F:protein serine/threonine kinase activity"/>
    <property type="evidence" value="ECO:0007669"/>
    <property type="project" value="TreeGrafter"/>
</dbReference>
<gene>
    <name evidence="5" type="ORF">BPP43_07385</name>
</gene>
<comment type="subcellular location">
    <subcellularLocation>
        <location evidence="1">Secreted</location>
    </subcellularLocation>
</comment>
<reference evidence="5 6" key="1">
    <citation type="journal article" date="2013" name="Genome Announc.">
        <title>Complete Genome Sequence of the Porcine Strain Brachyspira pilosicoli P43/6/78(T.).</title>
        <authorList>
            <person name="Lin C."/>
            <person name="den Bakker H.C."/>
            <person name="Suzuki H."/>
            <person name="Lefebure T."/>
            <person name="Ponnala L."/>
            <person name="Sun Q."/>
            <person name="Stanhope M.J."/>
            <person name="Wiedmann M."/>
            <person name="Duhamel G.E."/>
        </authorList>
    </citation>
    <scope>NUCLEOTIDE SEQUENCE [LARGE SCALE GENOMIC DNA]</scope>
    <source>
        <strain evidence="5 6">P43/6/78</strain>
    </source>
</reference>
<accession>A0A3B6VXA6</accession>
<dbReference type="RefSeq" id="WP_015274550.1">
    <property type="nucleotide sequence ID" value="NC_019908.1"/>
</dbReference>